<organism evidence="1 2">
    <name type="scientific">Pseudomonas citronellolis</name>
    <dbReference type="NCBI Taxonomy" id="53408"/>
    <lineage>
        <taxon>Bacteria</taxon>
        <taxon>Pseudomonadati</taxon>
        <taxon>Pseudomonadota</taxon>
        <taxon>Gammaproteobacteria</taxon>
        <taxon>Pseudomonadales</taxon>
        <taxon>Pseudomonadaceae</taxon>
        <taxon>Pseudomonas</taxon>
    </lineage>
</organism>
<dbReference type="Gene3D" id="3.40.50.2000">
    <property type="entry name" value="Glycogen Phosphorylase B"/>
    <property type="match status" value="1"/>
</dbReference>
<keyword evidence="2" id="KW-1185">Reference proteome</keyword>
<dbReference type="PANTHER" id="PTHR12526">
    <property type="entry name" value="GLYCOSYLTRANSFERASE"/>
    <property type="match status" value="1"/>
</dbReference>
<proteinExistence type="predicted"/>
<comment type="caution">
    <text evidence="1">The sequence shown here is derived from an EMBL/GenBank/DDBJ whole genome shotgun (WGS) entry which is preliminary data.</text>
</comment>
<protein>
    <submittedName>
        <fullName evidence="1">Glycosyltransferase involved in cell wall bisynthesis</fullName>
    </submittedName>
</protein>
<dbReference type="SUPFAM" id="SSF53756">
    <property type="entry name" value="UDP-Glycosyltransferase/glycogen phosphorylase"/>
    <property type="match status" value="1"/>
</dbReference>
<reference evidence="1 2" key="1">
    <citation type="submission" date="2016-10" db="EMBL/GenBank/DDBJ databases">
        <authorList>
            <person name="Varghese N."/>
            <person name="Submissions S."/>
        </authorList>
    </citation>
    <scope>NUCLEOTIDE SEQUENCE [LARGE SCALE GENOMIC DNA]</scope>
    <source>
        <strain evidence="1 2">LMG 18378</strain>
    </source>
</reference>
<dbReference type="RefSeq" id="WP_083426693.1">
    <property type="nucleotide sequence ID" value="NZ_CP101752.1"/>
</dbReference>
<dbReference type="Proteomes" id="UP000183385">
    <property type="component" value="Unassembled WGS sequence"/>
</dbReference>
<dbReference type="AlphaFoldDB" id="A0AAQ1KDB0"/>
<evidence type="ECO:0000313" key="1">
    <source>
        <dbReference type="EMBL" id="SFB81247.1"/>
    </source>
</evidence>
<dbReference type="PANTHER" id="PTHR12526:SF637">
    <property type="entry name" value="GLYCOSYLTRANSFERASE EPSF-RELATED"/>
    <property type="match status" value="1"/>
</dbReference>
<name>A0AAQ1KDB0_9PSED</name>
<evidence type="ECO:0000313" key="2">
    <source>
        <dbReference type="Proteomes" id="UP000183385"/>
    </source>
</evidence>
<dbReference type="Pfam" id="PF13692">
    <property type="entry name" value="Glyco_trans_1_4"/>
    <property type="match status" value="1"/>
</dbReference>
<sequence length="483" mass="54514">MSVRLKKLLVWFAWRAYGWLFALLRRFLSERQLQGFVVFCRRLRHRYFPEAVVARDDAPVALPQWIVEELRELSNIEPALYPSDELLGRFRSWQPGEDPHAAALYRALASDFVDSRPQMIFIIPHMMRGGADLGTLHHVNLCVEQGLRVTVVLTRDVLSPWVNRLPVEARVVEFGQLTRHASPEDRELVLLRLLLQSPACTLHLINSLLGWQLFERFGKPLVSSGKRLFASVYCDDVDRNGVRCGYATEFLPKAWMHLTGIFTDNLCFLNLIQRRDGLPRERLHTLYFPFVGNMASTPRDGRKVLWAGRLAAQKRPELLYEIARALPEVRFDVHGEADPAYDRDVLQRLRALPNISLAGRFDSFATIAQESDYGVFLYTSAYDGLPNVLLEATAAGLPIVAPTVGGIAELVNEDSGYPLDATAGPLAFAERIRTVLEDRQQAERKVACAQALMRGRHNWSAFEQQVSAVPGYLPTCAALQPVG</sequence>
<accession>A0AAQ1KDB0</accession>
<dbReference type="EMBL" id="FOLS01000001">
    <property type="protein sequence ID" value="SFB81247.1"/>
    <property type="molecule type" value="Genomic_DNA"/>
</dbReference>
<dbReference type="CDD" id="cd03801">
    <property type="entry name" value="GT4_PimA-like"/>
    <property type="match status" value="1"/>
</dbReference>
<gene>
    <name evidence="1" type="ORF">SAMN05216577_10122</name>
</gene>